<evidence type="ECO:0000256" key="1">
    <source>
        <dbReference type="ARBA" id="ARBA00005495"/>
    </source>
</evidence>
<keyword evidence="4" id="KW-0456">Lyase</keyword>
<evidence type="ECO:0000256" key="2">
    <source>
        <dbReference type="ARBA" id="ARBA00022723"/>
    </source>
</evidence>
<dbReference type="EMBL" id="FRCB01000001">
    <property type="protein sequence ID" value="SHL36515.1"/>
    <property type="molecule type" value="Genomic_DNA"/>
</dbReference>
<dbReference type="PROSITE" id="PS51891">
    <property type="entry name" value="CENP_V_GFA"/>
    <property type="match status" value="1"/>
</dbReference>
<keyword evidence="3" id="KW-0862">Zinc</keyword>
<evidence type="ECO:0000256" key="4">
    <source>
        <dbReference type="ARBA" id="ARBA00023239"/>
    </source>
</evidence>
<accession>A0A1M7A1M6</accession>
<protein>
    <submittedName>
        <fullName evidence="6">Uncharacterized conserved protein</fullName>
    </submittedName>
</protein>
<evidence type="ECO:0000256" key="3">
    <source>
        <dbReference type="ARBA" id="ARBA00022833"/>
    </source>
</evidence>
<dbReference type="PANTHER" id="PTHR33337">
    <property type="entry name" value="GFA DOMAIN-CONTAINING PROTEIN"/>
    <property type="match status" value="1"/>
</dbReference>
<dbReference type="AlphaFoldDB" id="A0A1M7A1M6"/>
<comment type="similarity">
    <text evidence="1">Belongs to the Gfa family.</text>
</comment>
<feature type="domain" description="CENP-V/GFA" evidence="5">
    <location>
        <begin position="2"/>
        <end position="114"/>
    </location>
</feature>
<dbReference type="GO" id="GO:0046872">
    <property type="term" value="F:metal ion binding"/>
    <property type="evidence" value="ECO:0007669"/>
    <property type="project" value="UniProtKB-KW"/>
</dbReference>
<gene>
    <name evidence="6" type="ORF">SAMN05443432_101260</name>
</gene>
<dbReference type="InterPro" id="IPR011057">
    <property type="entry name" value="Mss4-like_sf"/>
</dbReference>
<dbReference type="PANTHER" id="PTHR33337:SF40">
    <property type="entry name" value="CENP-V_GFA DOMAIN-CONTAINING PROTEIN-RELATED"/>
    <property type="match status" value="1"/>
</dbReference>
<dbReference type="SUPFAM" id="SSF51316">
    <property type="entry name" value="Mss4-like"/>
    <property type="match status" value="1"/>
</dbReference>
<evidence type="ECO:0000313" key="7">
    <source>
        <dbReference type="Proteomes" id="UP000322545"/>
    </source>
</evidence>
<sequence length="124" mass="13454">MHHGSCLCGDIAFTVRGQPQGASVCHCSQCRKQSGHLWASAHVPRADITITGPVRWFEATPTATRGFCPRCGSSLFWAAHDEDRISFALGALNAPTGLTLTKHIFTASKGDYYDIADDLPQIDH</sequence>
<reference evidence="6 7" key="1">
    <citation type="submission" date="2016-11" db="EMBL/GenBank/DDBJ databases">
        <authorList>
            <person name="Varghese N."/>
            <person name="Submissions S."/>
        </authorList>
    </citation>
    <scope>NUCLEOTIDE SEQUENCE [LARGE SCALE GENOMIC DNA]</scope>
    <source>
        <strain evidence="6 7">DSM 28249</strain>
    </source>
</reference>
<organism evidence="6 7">
    <name type="scientific">Roseovarius litoreus</name>
    <dbReference type="NCBI Taxonomy" id="1155722"/>
    <lineage>
        <taxon>Bacteria</taxon>
        <taxon>Pseudomonadati</taxon>
        <taxon>Pseudomonadota</taxon>
        <taxon>Alphaproteobacteria</taxon>
        <taxon>Rhodobacterales</taxon>
        <taxon>Roseobacteraceae</taxon>
        <taxon>Roseovarius</taxon>
    </lineage>
</organism>
<keyword evidence="7" id="KW-1185">Reference proteome</keyword>
<name>A0A1M7A1M6_9RHOB</name>
<keyword evidence="2" id="KW-0479">Metal-binding</keyword>
<dbReference type="Gene3D" id="3.90.1590.10">
    <property type="entry name" value="glutathione-dependent formaldehyde- activating enzyme (gfa)"/>
    <property type="match status" value="1"/>
</dbReference>
<dbReference type="GO" id="GO:0016846">
    <property type="term" value="F:carbon-sulfur lyase activity"/>
    <property type="evidence" value="ECO:0007669"/>
    <property type="project" value="InterPro"/>
</dbReference>
<evidence type="ECO:0000259" key="5">
    <source>
        <dbReference type="PROSITE" id="PS51891"/>
    </source>
</evidence>
<evidence type="ECO:0000313" key="6">
    <source>
        <dbReference type="EMBL" id="SHL36515.1"/>
    </source>
</evidence>
<proteinExistence type="inferred from homology"/>
<dbReference type="InterPro" id="IPR006913">
    <property type="entry name" value="CENP-V/GFA"/>
</dbReference>
<dbReference type="Proteomes" id="UP000322545">
    <property type="component" value="Unassembled WGS sequence"/>
</dbReference>
<dbReference type="Pfam" id="PF04828">
    <property type="entry name" value="GFA"/>
    <property type="match status" value="1"/>
</dbReference>
<dbReference type="RefSeq" id="WP_149777856.1">
    <property type="nucleotide sequence ID" value="NZ_FRCB01000001.1"/>
</dbReference>